<dbReference type="HOGENOM" id="CLU_004790_0_2_9"/>
<evidence type="ECO:0000256" key="3">
    <source>
        <dbReference type="ARBA" id="ARBA00022448"/>
    </source>
</evidence>
<evidence type="ECO:0000256" key="1">
    <source>
        <dbReference type="ARBA" id="ARBA00004651"/>
    </source>
</evidence>
<evidence type="ECO:0000256" key="8">
    <source>
        <dbReference type="RuleBase" id="RU003755"/>
    </source>
</evidence>
<feature type="transmembrane region" description="Helical" evidence="9">
    <location>
        <begin position="398"/>
        <end position="419"/>
    </location>
</feature>
<dbReference type="PANTHER" id="PTHR23517">
    <property type="entry name" value="RESISTANCE PROTEIN MDTM, PUTATIVE-RELATED-RELATED"/>
    <property type="match status" value="1"/>
</dbReference>
<keyword evidence="7 9" id="KW-0472">Membrane</keyword>
<feature type="transmembrane region" description="Helical" evidence="9">
    <location>
        <begin position="115"/>
        <end position="133"/>
    </location>
</feature>
<evidence type="ECO:0000256" key="5">
    <source>
        <dbReference type="ARBA" id="ARBA00022692"/>
    </source>
</evidence>
<dbReference type="KEGG" id="cbv:U729_2091"/>
<dbReference type="SUPFAM" id="SSF103473">
    <property type="entry name" value="MFS general substrate transporter"/>
    <property type="match status" value="1"/>
</dbReference>
<keyword evidence="4" id="KW-1003">Cell membrane</keyword>
<dbReference type="Pfam" id="PF00854">
    <property type="entry name" value="PTR2"/>
    <property type="match status" value="2"/>
</dbReference>
<feature type="transmembrane region" description="Helical" evidence="9">
    <location>
        <begin position="154"/>
        <end position="174"/>
    </location>
</feature>
<dbReference type="InterPro" id="IPR036259">
    <property type="entry name" value="MFS_trans_sf"/>
</dbReference>
<dbReference type="GO" id="GO:0006857">
    <property type="term" value="P:oligopeptide transport"/>
    <property type="evidence" value="ECO:0007669"/>
    <property type="project" value="InterPro"/>
</dbReference>
<feature type="transmembrane region" description="Helical" evidence="9">
    <location>
        <begin position="249"/>
        <end position="266"/>
    </location>
</feature>
<dbReference type="EMBL" id="CP006905">
    <property type="protein sequence ID" value="AIY83801.1"/>
    <property type="molecule type" value="Genomic_DNA"/>
</dbReference>
<dbReference type="eggNOG" id="COG3104">
    <property type="taxonomic scope" value="Bacteria"/>
</dbReference>
<evidence type="ECO:0000256" key="7">
    <source>
        <dbReference type="ARBA" id="ARBA00023136"/>
    </source>
</evidence>
<protein>
    <submittedName>
        <fullName evidence="11">Amino acid/peptide transporter family protein</fullName>
    </submittedName>
</protein>
<dbReference type="Gene3D" id="1.20.1250.20">
    <property type="entry name" value="MFS general substrate transporter like domains"/>
    <property type="match status" value="2"/>
</dbReference>
<proteinExistence type="inferred from homology"/>
<evidence type="ECO:0000256" key="2">
    <source>
        <dbReference type="ARBA" id="ARBA00005982"/>
    </source>
</evidence>
<feature type="transmembrane region" description="Helical" evidence="9">
    <location>
        <begin position="364"/>
        <end position="386"/>
    </location>
</feature>
<evidence type="ECO:0000313" key="12">
    <source>
        <dbReference type="Proteomes" id="UP000030635"/>
    </source>
</evidence>
<evidence type="ECO:0000313" key="11">
    <source>
        <dbReference type="EMBL" id="AIY83801.1"/>
    </source>
</evidence>
<evidence type="ECO:0000259" key="10">
    <source>
        <dbReference type="PROSITE" id="PS50850"/>
    </source>
</evidence>
<name>A0A0A7FYE0_9CLOT</name>
<reference evidence="11 12" key="1">
    <citation type="journal article" date="2015" name="Infect. Genet. Evol.">
        <title>Genomic sequences of six botulinum neurotoxin-producing strains representing three clostridial species illustrate the mobility and diversity of botulinum neurotoxin genes.</title>
        <authorList>
            <person name="Smith T.J."/>
            <person name="Hill K.K."/>
            <person name="Xie G."/>
            <person name="Foley B.T."/>
            <person name="Williamson C.H."/>
            <person name="Foster J.T."/>
            <person name="Johnson S.L."/>
            <person name="Chertkov O."/>
            <person name="Teshima H."/>
            <person name="Gibbons H.S."/>
            <person name="Johnsky L.A."/>
            <person name="Karavis M.A."/>
            <person name="Smith L.A."/>
        </authorList>
    </citation>
    <scope>NUCLEOTIDE SEQUENCE [LARGE SCALE GENOMIC DNA]</scope>
    <source>
        <strain evidence="11">Sullivan</strain>
    </source>
</reference>
<keyword evidence="5 8" id="KW-0812">Transmembrane</keyword>
<evidence type="ECO:0000256" key="4">
    <source>
        <dbReference type="ARBA" id="ARBA00022475"/>
    </source>
</evidence>
<dbReference type="STRING" id="1561.NPD11_928"/>
<dbReference type="Proteomes" id="UP000030635">
    <property type="component" value="Chromosome"/>
</dbReference>
<dbReference type="InterPro" id="IPR050171">
    <property type="entry name" value="MFS_Transporters"/>
</dbReference>
<dbReference type="CDD" id="cd17346">
    <property type="entry name" value="MFS_DtpA_like"/>
    <property type="match status" value="1"/>
</dbReference>
<gene>
    <name evidence="11" type="ORF">U729_2091</name>
</gene>
<accession>A0A0A7FYE0</accession>
<feature type="transmembrane region" description="Helical" evidence="9">
    <location>
        <begin position="34"/>
        <end position="55"/>
    </location>
</feature>
<sequence>MEITKDAQQVSRLKHPPGLYLLFLTEMWERFSYYGLRALLMLYLTTSFIQGGLGFSVSTAALIYGTYTGFTYFTPIIGGYLADNYLGQKKSVIIGGGIMFLGNLTLFLVGNRVGLFAGLALLIIGNGFFKPNISTIVGQLYKPEDKRKDSAFTIFYMGINLGSFIAPLICGYFAENLFASTVNGQIAYGFKYGFLAAAIGMVIGEVIYIVFSPKYLGHLGEEPAAKKIDKNSNKSYKNEPLTKEEKKKVASILILTTFVIFFWTGFEQAGSSLTMFAEKLTNRDVMGMTVPVAWFQSLNPVFVLILSPIMAKLWIKLANRKKGDLSIPVKMGLGMIILGTGFVFMVLAVHSIGGAENPVAKASMWWLVITYFCNTVGELCLSPIGLSMVSKLAPIKYATLLMGLWLASNGIANILGGFIASNIEKLGAGDIFALISAVVISLGAILLIFSKKINKMMK</sequence>
<feature type="transmembrane region" description="Helical" evidence="9">
    <location>
        <begin position="186"/>
        <end position="211"/>
    </location>
</feature>
<dbReference type="PROSITE" id="PS01023">
    <property type="entry name" value="PTR2_2"/>
    <property type="match status" value="1"/>
</dbReference>
<keyword evidence="12" id="KW-1185">Reference proteome</keyword>
<comment type="similarity">
    <text evidence="2 8">Belongs to the major facilitator superfamily. Proton-dependent oligopeptide transporter (POT/PTR) (TC 2.A.17) family.</text>
</comment>
<feature type="transmembrane region" description="Helical" evidence="9">
    <location>
        <begin position="92"/>
        <end position="109"/>
    </location>
</feature>
<evidence type="ECO:0000256" key="6">
    <source>
        <dbReference type="ARBA" id="ARBA00022989"/>
    </source>
</evidence>
<dbReference type="PANTHER" id="PTHR23517:SF15">
    <property type="entry name" value="PROTON-DEPENDENT OLIGOPEPTIDE FAMILY TRANSPORT PROTEIN"/>
    <property type="match status" value="1"/>
</dbReference>
<dbReference type="InterPro" id="IPR018456">
    <property type="entry name" value="PTR2_symporter_CS"/>
</dbReference>
<dbReference type="PROSITE" id="PS50850">
    <property type="entry name" value="MFS"/>
    <property type="match status" value="1"/>
</dbReference>
<evidence type="ECO:0000256" key="9">
    <source>
        <dbReference type="SAM" id="Phobius"/>
    </source>
</evidence>
<dbReference type="RefSeq" id="WP_039314559.1">
    <property type="nucleotide sequence ID" value="NZ_CP006905.1"/>
</dbReference>
<feature type="transmembrane region" description="Helical" evidence="9">
    <location>
        <begin position="286"/>
        <end position="311"/>
    </location>
</feature>
<dbReference type="FunFam" id="1.20.1250.20:FF:000146">
    <property type="entry name" value="Amino acid/peptide transporter"/>
    <property type="match status" value="1"/>
</dbReference>
<keyword evidence="3 8" id="KW-0813">Transport</keyword>
<dbReference type="AlphaFoldDB" id="A0A0A7FYE0"/>
<dbReference type="OrthoDB" id="9772725at2"/>
<feature type="transmembrane region" description="Helical" evidence="9">
    <location>
        <begin position="61"/>
        <end position="80"/>
    </location>
</feature>
<feature type="transmembrane region" description="Helical" evidence="9">
    <location>
        <begin position="431"/>
        <end position="449"/>
    </location>
</feature>
<comment type="subcellular location">
    <subcellularLocation>
        <location evidence="1">Cell membrane</location>
        <topology evidence="1">Multi-pass membrane protein</topology>
    </subcellularLocation>
    <subcellularLocation>
        <location evidence="8">Membrane</location>
        <topology evidence="8">Multi-pass membrane protein</topology>
    </subcellularLocation>
</comment>
<feature type="domain" description="Major facilitator superfamily (MFS) profile" evidence="10">
    <location>
        <begin position="21"/>
        <end position="455"/>
    </location>
</feature>
<organism evidence="11 12">
    <name type="scientific">Clostridium baratii str. Sullivan</name>
    <dbReference type="NCBI Taxonomy" id="1415775"/>
    <lineage>
        <taxon>Bacteria</taxon>
        <taxon>Bacillati</taxon>
        <taxon>Bacillota</taxon>
        <taxon>Clostridia</taxon>
        <taxon>Eubacteriales</taxon>
        <taxon>Clostridiaceae</taxon>
        <taxon>Clostridium</taxon>
    </lineage>
</organism>
<dbReference type="GO" id="GO:0005886">
    <property type="term" value="C:plasma membrane"/>
    <property type="evidence" value="ECO:0007669"/>
    <property type="project" value="UniProtKB-SubCell"/>
</dbReference>
<dbReference type="GO" id="GO:1904680">
    <property type="term" value="F:peptide transmembrane transporter activity"/>
    <property type="evidence" value="ECO:0007669"/>
    <property type="project" value="InterPro"/>
</dbReference>
<feature type="transmembrane region" description="Helical" evidence="9">
    <location>
        <begin position="332"/>
        <end position="352"/>
    </location>
</feature>
<keyword evidence="6 9" id="KW-1133">Transmembrane helix</keyword>
<dbReference type="InterPro" id="IPR005279">
    <property type="entry name" value="Dipep/tripep_permease"/>
</dbReference>
<dbReference type="NCBIfam" id="TIGR00924">
    <property type="entry name" value="yjdL_sub1_fam"/>
    <property type="match status" value="2"/>
</dbReference>
<dbReference type="InterPro" id="IPR020846">
    <property type="entry name" value="MFS_dom"/>
</dbReference>
<dbReference type="InterPro" id="IPR000109">
    <property type="entry name" value="POT_fam"/>
</dbReference>